<proteinExistence type="predicted"/>
<accession>A0A1R2D1W8</accession>
<gene>
    <name evidence="3" type="ORF">SteCoe_1456</name>
</gene>
<evidence type="ECO:0000313" key="4">
    <source>
        <dbReference type="Proteomes" id="UP000187209"/>
    </source>
</evidence>
<feature type="region of interest" description="Disordered" evidence="2">
    <location>
        <begin position="461"/>
        <end position="489"/>
    </location>
</feature>
<evidence type="ECO:0000256" key="2">
    <source>
        <dbReference type="SAM" id="MobiDB-lite"/>
    </source>
</evidence>
<dbReference type="AlphaFoldDB" id="A0A1R2D1W8"/>
<dbReference type="EMBL" id="MPUH01000015">
    <property type="protein sequence ID" value="OMJ95242.1"/>
    <property type="molecule type" value="Genomic_DNA"/>
</dbReference>
<organism evidence="3 4">
    <name type="scientific">Stentor coeruleus</name>
    <dbReference type="NCBI Taxonomy" id="5963"/>
    <lineage>
        <taxon>Eukaryota</taxon>
        <taxon>Sar</taxon>
        <taxon>Alveolata</taxon>
        <taxon>Ciliophora</taxon>
        <taxon>Postciliodesmatophora</taxon>
        <taxon>Heterotrichea</taxon>
        <taxon>Heterotrichida</taxon>
        <taxon>Stentoridae</taxon>
        <taxon>Stentor</taxon>
    </lineage>
</organism>
<evidence type="ECO:0000256" key="1">
    <source>
        <dbReference type="SAM" id="Coils"/>
    </source>
</evidence>
<name>A0A1R2D1W8_9CILI</name>
<evidence type="ECO:0000313" key="3">
    <source>
        <dbReference type="EMBL" id="OMJ95242.1"/>
    </source>
</evidence>
<comment type="caution">
    <text evidence="3">The sequence shown here is derived from an EMBL/GenBank/DDBJ whole genome shotgun (WGS) entry which is preliminary data.</text>
</comment>
<keyword evidence="4" id="KW-1185">Reference proteome</keyword>
<keyword evidence="1" id="KW-0175">Coiled coil</keyword>
<sequence>MKNSFLTIPLPCSRPMSTGSTRYHRGPIEKNISLSLSRDHGQHNFPFHIGSSGDTSPKVLKSFYNQELTRLDKQLDSHEISMKNTHKSIASFECYHNYLKDLAISLKKKDPGISGRILRAVMGYEKAIKQMQNNKEIIIKNNSSHKETRENITQTLEGDYLEEELYPDTLKETQFVKGLIGKIDKLRGPKIMHRLYDLHENLLHLNTDIPTPTKTPEPVENTFNVMDQKMSIFLKVLKTEVKRNLSKNNVVINTADKCIQAVMNVEEGFFSDPVKEKILEIANLRNRLHHLEKELEYNMEVLAKTRSSLMHSDRRVEEMKLEVIQLSNKLFLSEDSSKSTKHKLTTVKNDLAIKNEKKSVLKRQLNEKEKMLASANEMIKTLKEQYQKSSIHCKTAEDKLFQIESAWKNVKGSEYVYKIITAFDITNKYNLFKNNIENSPQKDQDISRTFRRTTTSILSGKIPKFPAQAPPKITTQKSLPMNEDSTSTPVSFKPLVGDDIMLNTEENPQILNQSGSGRINYSRQGINKEPLSTIEEVSPLLGPNKNRTLKTPSLMPMEHTHTRSHTILDINGTQESVAPESKFV</sequence>
<feature type="coiled-coil region" evidence="1">
    <location>
        <begin position="351"/>
        <end position="385"/>
    </location>
</feature>
<protein>
    <submittedName>
        <fullName evidence="3">Uncharacterized protein</fullName>
    </submittedName>
</protein>
<feature type="compositionally biased region" description="Polar residues" evidence="2">
    <location>
        <begin position="473"/>
        <end position="489"/>
    </location>
</feature>
<reference evidence="3 4" key="1">
    <citation type="submission" date="2016-11" db="EMBL/GenBank/DDBJ databases">
        <title>The macronuclear genome of Stentor coeruleus: a giant cell with tiny introns.</title>
        <authorList>
            <person name="Slabodnick M."/>
            <person name="Ruby J.G."/>
            <person name="Reiff S.B."/>
            <person name="Swart E.C."/>
            <person name="Gosai S."/>
            <person name="Prabakaran S."/>
            <person name="Witkowska E."/>
            <person name="Larue G.E."/>
            <person name="Fisher S."/>
            <person name="Freeman R.M."/>
            <person name="Gunawardena J."/>
            <person name="Chu W."/>
            <person name="Stover N.A."/>
            <person name="Gregory B.D."/>
            <person name="Nowacki M."/>
            <person name="Derisi J."/>
            <person name="Roy S.W."/>
            <person name="Marshall W.F."/>
            <person name="Sood P."/>
        </authorList>
    </citation>
    <scope>NUCLEOTIDE SEQUENCE [LARGE SCALE GENOMIC DNA]</scope>
    <source>
        <strain evidence="3">WM001</strain>
    </source>
</reference>
<dbReference type="Proteomes" id="UP000187209">
    <property type="component" value="Unassembled WGS sequence"/>
</dbReference>